<evidence type="ECO:0000313" key="3">
    <source>
        <dbReference type="Proteomes" id="UP001521116"/>
    </source>
</evidence>
<evidence type="ECO:0000313" key="2">
    <source>
        <dbReference type="EMBL" id="KAL1629066.1"/>
    </source>
</evidence>
<sequence length="205" mass="22978">MALAKLAPSRTKADFFQRLGLSEDNLAHKELYELMKEEAAEGRRRTSQDASNLVPQCRADPTVQPPYSSNQITETAMHREVLNVYHAASARTRPYYQMGHYMDGRNEDNWIIRWLLWHVFRYRDNRNRHRGSGASSSVTASETDGAGAAVPSQAGSPDGNNNGGGGSTGGCMPATPAPRPRFRRDEEKRQPLTREAEMYDPVRDL</sequence>
<keyword evidence="3" id="KW-1185">Reference proteome</keyword>
<feature type="compositionally biased region" description="Basic and acidic residues" evidence="1">
    <location>
        <begin position="183"/>
        <end position="205"/>
    </location>
</feature>
<reference evidence="2 3" key="1">
    <citation type="submission" date="2024-02" db="EMBL/GenBank/DDBJ databases">
        <title>De novo assembly and annotation of 12 fungi associated with fruit tree decline syndrome in Ontario, Canada.</title>
        <authorList>
            <person name="Sulman M."/>
            <person name="Ellouze W."/>
            <person name="Ilyukhin E."/>
        </authorList>
    </citation>
    <scope>NUCLEOTIDE SEQUENCE [LARGE SCALE GENOMIC DNA]</scope>
    <source>
        <strain evidence="2 3">M1-105</strain>
    </source>
</reference>
<proteinExistence type="predicted"/>
<protein>
    <submittedName>
        <fullName evidence="2">Uncharacterized protein</fullName>
    </submittedName>
</protein>
<feature type="compositionally biased region" description="Polar residues" evidence="1">
    <location>
        <begin position="133"/>
        <end position="142"/>
    </location>
</feature>
<comment type="caution">
    <text evidence="2">The sequence shown here is derived from an EMBL/GenBank/DDBJ whole genome shotgun (WGS) entry which is preliminary data.</text>
</comment>
<name>A0ABR3ST03_9PEZI</name>
<feature type="region of interest" description="Disordered" evidence="1">
    <location>
        <begin position="128"/>
        <end position="205"/>
    </location>
</feature>
<organism evidence="2 3">
    <name type="scientific">Neofusicoccum ribis</name>
    <dbReference type="NCBI Taxonomy" id="45134"/>
    <lineage>
        <taxon>Eukaryota</taxon>
        <taxon>Fungi</taxon>
        <taxon>Dikarya</taxon>
        <taxon>Ascomycota</taxon>
        <taxon>Pezizomycotina</taxon>
        <taxon>Dothideomycetes</taxon>
        <taxon>Dothideomycetes incertae sedis</taxon>
        <taxon>Botryosphaeriales</taxon>
        <taxon>Botryosphaeriaceae</taxon>
        <taxon>Neofusicoccum</taxon>
    </lineage>
</organism>
<accession>A0ABR3ST03</accession>
<gene>
    <name evidence="2" type="ORF">SLS56_005620</name>
</gene>
<dbReference type="Proteomes" id="UP001521116">
    <property type="component" value="Unassembled WGS sequence"/>
</dbReference>
<feature type="region of interest" description="Disordered" evidence="1">
    <location>
        <begin position="39"/>
        <end position="65"/>
    </location>
</feature>
<dbReference type="EMBL" id="JAJVDC020000058">
    <property type="protein sequence ID" value="KAL1629066.1"/>
    <property type="molecule type" value="Genomic_DNA"/>
</dbReference>
<evidence type="ECO:0000256" key="1">
    <source>
        <dbReference type="SAM" id="MobiDB-lite"/>
    </source>
</evidence>